<protein>
    <submittedName>
        <fullName evidence="1">Uncharacterized protein</fullName>
    </submittedName>
</protein>
<feature type="non-terminal residue" evidence="1">
    <location>
        <position position="1"/>
    </location>
</feature>
<comment type="caution">
    <text evidence="1">The sequence shown here is derived from an EMBL/GenBank/DDBJ whole genome shotgun (WGS) entry which is preliminary data.</text>
</comment>
<dbReference type="AlphaFoldDB" id="A0A0F8X4Z8"/>
<dbReference type="EMBL" id="LAZR01065219">
    <property type="protein sequence ID" value="KKK55985.1"/>
    <property type="molecule type" value="Genomic_DNA"/>
</dbReference>
<evidence type="ECO:0000313" key="1">
    <source>
        <dbReference type="EMBL" id="KKK55985.1"/>
    </source>
</evidence>
<proteinExistence type="predicted"/>
<accession>A0A0F8X4Z8</accession>
<sequence length="33" mass="3601">TTDRSSPVQIGALTDWIDVAIFLYHPLAIRSGS</sequence>
<organism evidence="1">
    <name type="scientific">marine sediment metagenome</name>
    <dbReference type="NCBI Taxonomy" id="412755"/>
    <lineage>
        <taxon>unclassified sequences</taxon>
        <taxon>metagenomes</taxon>
        <taxon>ecological metagenomes</taxon>
    </lineage>
</organism>
<name>A0A0F8X4Z8_9ZZZZ</name>
<gene>
    <name evidence="1" type="ORF">LCGC14_3069060</name>
</gene>
<reference evidence="1" key="1">
    <citation type="journal article" date="2015" name="Nature">
        <title>Complex archaea that bridge the gap between prokaryotes and eukaryotes.</title>
        <authorList>
            <person name="Spang A."/>
            <person name="Saw J.H."/>
            <person name="Jorgensen S.L."/>
            <person name="Zaremba-Niedzwiedzka K."/>
            <person name="Martijn J."/>
            <person name="Lind A.E."/>
            <person name="van Eijk R."/>
            <person name="Schleper C."/>
            <person name="Guy L."/>
            <person name="Ettema T.J."/>
        </authorList>
    </citation>
    <scope>NUCLEOTIDE SEQUENCE</scope>
</reference>